<dbReference type="OrthoDB" id="799938at2"/>
<dbReference type="InterPro" id="IPR013249">
    <property type="entry name" value="RNA_pol_sigma70_r4_t2"/>
</dbReference>
<organism evidence="6 7">
    <name type="scientific">Filimonas effusa</name>
    <dbReference type="NCBI Taxonomy" id="2508721"/>
    <lineage>
        <taxon>Bacteria</taxon>
        <taxon>Pseudomonadati</taxon>
        <taxon>Bacteroidota</taxon>
        <taxon>Chitinophagia</taxon>
        <taxon>Chitinophagales</taxon>
        <taxon>Chitinophagaceae</taxon>
        <taxon>Filimonas</taxon>
    </lineage>
</organism>
<dbReference type="GO" id="GO:0016987">
    <property type="term" value="F:sigma factor activity"/>
    <property type="evidence" value="ECO:0007669"/>
    <property type="project" value="UniProtKB-KW"/>
</dbReference>
<dbReference type="Proteomes" id="UP000290545">
    <property type="component" value="Unassembled WGS sequence"/>
</dbReference>
<evidence type="ECO:0000256" key="2">
    <source>
        <dbReference type="ARBA" id="ARBA00023015"/>
    </source>
</evidence>
<dbReference type="InterPro" id="IPR014284">
    <property type="entry name" value="RNA_pol_sigma-70_dom"/>
</dbReference>
<feature type="domain" description="RNA polymerase sigma factor 70 region 4 type 2" evidence="5">
    <location>
        <begin position="152"/>
        <end position="199"/>
    </location>
</feature>
<accession>A0A4Q1DDY5</accession>
<name>A0A4Q1DDY5_9BACT</name>
<comment type="similarity">
    <text evidence="1">Belongs to the sigma-70 factor family. ECF subfamily.</text>
</comment>
<dbReference type="SUPFAM" id="SSF88946">
    <property type="entry name" value="Sigma2 domain of RNA polymerase sigma factors"/>
    <property type="match status" value="1"/>
</dbReference>
<keyword evidence="7" id="KW-1185">Reference proteome</keyword>
<dbReference type="Gene3D" id="1.10.10.10">
    <property type="entry name" value="Winged helix-like DNA-binding domain superfamily/Winged helix DNA-binding domain"/>
    <property type="match status" value="1"/>
</dbReference>
<reference evidence="6 7" key="1">
    <citation type="submission" date="2019-01" db="EMBL/GenBank/DDBJ databases">
        <title>Filimonas sp. strain TTM-71.</title>
        <authorList>
            <person name="Chen W.-M."/>
        </authorList>
    </citation>
    <scope>NUCLEOTIDE SEQUENCE [LARGE SCALE GENOMIC DNA]</scope>
    <source>
        <strain evidence="6 7">TTM-71</strain>
    </source>
</reference>
<dbReference type="EMBL" id="SDHZ01000001">
    <property type="protein sequence ID" value="RXK86799.1"/>
    <property type="molecule type" value="Genomic_DNA"/>
</dbReference>
<keyword evidence="4" id="KW-0804">Transcription</keyword>
<sequence>MLVATNNILLLTILFYFAFHALIVSILSIEQPYHGKELLRRIAEGDQLAFKQLVQQCNSMVYRFVETHITVKQPELIEEVVYDVFLQLWLTRETLPAILNFENYLFILARNKGFNALKKELGEMARRKHWEGGSVAQGDGEQLALENKALGLIDEAIATLSEQQRKVWVMSRRNARTYVQIATELGISRETVKSYLQAANLSIKKYVVNHLEDFPDAVLVLFLFFLEARHPLL</sequence>
<protein>
    <submittedName>
        <fullName evidence="6">Sigma-70 family RNA polymerase sigma factor</fullName>
    </submittedName>
</protein>
<keyword evidence="2" id="KW-0805">Transcription regulation</keyword>
<comment type="caution">
    <text evidence="6">The sequence shown here is derived from an EMBL/GenBank/DDBJ whole genome shotgun (WGS) entry which is preliminary data.</text>
</comment>
<dbReference type="InterPro" id="IPR013325">
    <property type="entry name" value="RNA_pol_sigma_r2"/>
</dbReference>
<dbReference type="InterPro" id="IPR013324">
    <property type="entry name" value="RNA_pol_sigma_r3/r4-like"/>
</dbReference>
<dbReference type="Gene3D" id="1.10.1740.10">
    <property type="match status" value="1"/>
</dbReference>
<evidence type="ECO:0000313" key="7">
    <source>
        <dbReference type="Proteomes" id="UP000290545"/>
    </source>
</evidence>
<dbReference type="Pfam" id="PF08281">
    <property type="entry name" value="Sigma70_r4_2"/>
    <property type="match status" value="1"/>
</dbReference>
<dbReference type="InterPro" id="IPR036388">
    <property type="entry name" value="WH-like_DNA-bd_sf"/>
</dbReference>
<dbReference type="CDD" id="cd06171">
    <property type="entry name" value="Sigma70_r4"/>
    <property type="match status" value="1"/>
</dbReference>
<evidence type="ECO:0000256" key="4">
    <source>
        <dbReference type="ARBA" id="ARBA00023163"/>
    </source>
</evidence>
<dbReference type="PANTHER" id="PTHR43133:SF46">
    <property type="entry name" value="RNA POLYMERASE SIGMA-70 FACTOR ECF SUBFAMILY"/>
    <property type="match status" value="1"/>
</dbReference>
<evidence type="ECO:0000256" key="1">
    <source>
        <dbReference type="ARBA" id="ARBA00010641"/>
    </source>
</evidence>
<gene>
    <name evidence="6" type="ORF">ESB13_08370</name>
</gene>
<evidence type="ECO:0000259" key="5">
    <source>
        <dbReference type="Pfam" id="PF08281"/>
    </source>
</evidence>
<dbReference type="AlphaFoldDB" id="A0A4Q1DDY5"/>
<evidence type="ECO:0000313" key="6">
    <source>
        <dbReference type="EMBL" id="RXK86799.1"/>
    </source>
</evidence>
<dbReference type="GO" id="GO:0003677">
    <property type="term" value="F:DNA binding"/>
    <property type="evidence" value="ECO:0007669"/>
    <property type="project" value="InterPro"/>
</dbReference>
<keyword evidence="3" id="KW-0731">Sigma factor</keyword>
<dbReference type="NCBIfam" id="TIGR02937">
    <property type="entry name" value="sigma70-ECF"/>
    <property type="match status" value="1"/>
</dbReference>
<dbReference type="InterPro" id="IPR039425">
    <property type="entry name" value="RNA_pol_sigma-70-like"/>
</dbReference>
<dbReference type="PANTHER" id="PTHR43133">
    <property type="entry name" value="RNA POLYMERASE ECF-TYPE SIGMA FACTO"/>
    <property type="match status" value="1"/>
</dbReference>
<dbReference type="SUPFAM" id="SSF88659">
    <property type="entry name" value="Sigma3 and sigma4 domains of RNA polymerase sigma factors"/>
    <property type="match status" value="1"/>
</dbReference>
<evidence type="ECO:0000256" key="3">
    <source>
        <dbReference type="ARBA" id="ARBA00023082"/>
    </source>
</evidence>
<dbReference type="GO" id="GO:0006352">
    <property type="term" value="P:DNA-templated transcription initiation"/>
    <property type="evidence" value="ECO:0007669"/>
    <property type="project" value="InterPro"/>
</dbReference>
<proteinExistence type="inferred from homology"/>